<dbReference type="InterPro" id="IPR051538">
    <property type="entry name" value="Acyl-CoA_Synth/Transferase"/>
</dbReference>
<evidence type="ECO:0000313" key="6">
    <source>
        <dbReference type="Proteomes" id="UP000324800"/>
    </source>
</evidence>
<sequence length="752" mass="81680">MSHSLSGFFEAKNIAVMGASQKEDTPGHSMARQVGITFKRGDVYFVNIRGGTLFGKSCYKTASDLPPAKIDLAIFVLPAKLTPDAVEELIVKKGCKHFVICSGGFSEVGEEGEKIQARLTQIGQKYGVRIIGPNCVGIYSPADTIDCLFIEQDGATRPLPGKISFATQSGGFGMCMFNELYNLAPKNNWFGRLISLGNSCDVCEADAMEYFEQDEGTEVSTFYVEGFKDAHRFLHSARRSVAKGKPVLVVKAGRTAEGQHALKSHSASLAADDGVTEALLEQHGIIRCDGWKDMFKLFAASLACKQVVKGKRIQIVTNGGGQGVQLADWLSFYGLKRAIVGEVAAAKMSAKFPSFYIIENPLDLTGSGSTDDFLLALEALKDDPSNDAIVLNLLMYVKGIEPERLSVTVAKMFGKDVPNRKPLFAVLIGTSLDVKARCTEIFLSNGIPIFDSEYEAIKCVGAVTRFQEYRTREQEALEELEKSAKGPSEEVWSKQTITKIEQSLAETVAKLQEKEVEQTLPEHIAYTLLDAIGVPVPRFSLAKSGAEAEAFISQKFAGKEGKVIERDLAQFAVKIVSPDVLHKTEAGGVEIGVSGQVGVVGAAVDKMLAKFSKLRVEGCIVTEMVPGRDSDGRQTKGVELIVGMNTDPTFGKVLLAGIGGVLVEALKDVTFGLCPLRSADALQMLQRLRTQALLDDYRGMGKVDRNKLSDLMVRISELAVRFPQIRSMDFNPVIAGQGKVWVVDARVMVGRK</sequence>
<dbReference type="Pfam" id="PF13607">
    <property type="entry name" value="Succ_CoA_lig"/>
    <property type="match status" value="1"/>
</dbReference>
<keyword evidence="1" id="KW-0436">Ligase</keyword>
<evidence type="ECO:0000256" key="3">
    <source>
        <dbReference type="ARBA" id="ARBA00022840"/>
    </source>
</evidence>
<dbReference type="EMBL" id="SNRW01010142">
    <property type="protein sequence ID" value="KAA6376973.1"/>
    <property type="molecule type" value="Genomic_DNA"/>
</dbReference>
<dbReference type="Gene3D" id="3.30.1490.20">
    <property type="entry name" value="ATP-grasp fold, A domain"/>
    <property type="match status" value="1"/>
</dbReference>
<protein>
    <submittedName>
        <fullName evidence="5">Acetyl-CoA synthetase (ADP-forming)</fullName>
    </submittedName>
</protein>
<gene>
    <name evidence="5" type="ORF">EZS28_027499</name>
</gene>
<feature type="domain" description="CoA-binding" evidence="4">
    <location>
        <begin position="8"/>
        <end position="105"/>
    </location>
</feature>
<dbReference type="InterPro" id="IPR013815">
    <property type="entry name" value="ATP_grasp_subdomain_1"/>
</dbReference>
<keyword evidence="3" id="KW-0067">ATP-binding</keyword>
<dbReference type="SMART" id="SM00881">
    <property type="entry name" value="CoA_binding"/>
    <property type="match status" value="1"/>
</dbReference>
<dbReference type="InterPro" id="IPR016102">
    <property type="entry name" value="Succinyl-CoA_synth-like"/>
</dbReference>
<dbReference type="SUPFAM" id="SSF51735">
    <property type="entry name" value="NAD(P)-binding Rossmann-fold domains"/>
    <property type="match status" value="1"/>
</dbReference>
<dbReference type="SUPFAM" id="SSF52210">
    <property type="entry name" value="Succinyl-CoA synthetase domains"/>
    <property type="match status" value="2"/>
</dbReference>
<evidence type="ECO:0000256" key="1">
    <source>
        <dbReference type="ARBA" id="ARBA00022598"/>
    </source>
</evidence>
<dbReference type="PANTHER" id="PTHR43334">
    <property type="entry name" value="ACETATE--COA LIGASE [ADP-FORMING]"/>
    <property type="match status" value="1"/>
</dbReference>
<dbReference type="Gene3D" id="3.40.50.261">
    <property type="entry name" value="Succinyl-CoA synthetase domains"/>
    <property type="match status" value="2"/>
</dbReference>
<name>A0A5J4V3C5_9EUKA</name>
<dbReference type="OrthoDB" id="188451at2759"/>
<dbReference type="Proteomes" id="UP000324800">
    <property type="component" value="Unassembled WGS sequence"/>
</dbReference>
<dbReference type="GO" id="GO:0016874">
    <property type="term" value="F:ligase activity"/>
    <property type="evidence" value="ECO:0007669"/>
    <property type="project" value="UniProtKB-KW"/>
</dbReference>
<dbReference type="PANTHER" id="PTHR43334:SF1">
    <property type="entry name" value="3-HYDROXYPROPIONATE--COA LIGASE [ADP-FORMING]"/>
    <property type="match status" value="1"/>
</dbReference>
<evidence type="ECO:0000259" key="4">
    <source>
        <dbReference type="SMART" id="SM00881"/>
    </source>
</evidence>
<dbReference type="InterPro" id="IPR003781">
    <property type="entry name" value="CoA-bd"/>
</dbReference>
<accession>A0A5J4V3C5</accession>
<dbReference type="AlphaFoldDB" id="A0A5J4V3C5"/>
<dbReference type="Pfam" id="PF13380">
    <property type="entry name" value="CoA_binding_2"/>
    <property type="match status" value="1"/>
</dbReference>
<dbReference type="InterPro" id="IPR036291">
    <property type="entry name" value="NAD(P)-bd_dom_sf"/>
</dbReference>
<keyword evidence="2" id="KW-0547">Nucleotide-binding</keyword>
<dbReference type="Gene3D" id="3.30.470.20">
    <property type="entry name" value="ATP-grasp fold, B domain"/>
    <property type="match status" value="1"/>
</dbReference>
<comment type="caution">
    <text evidence="5">The sequence shown here is derived from an EMBL/GenBank/DDBJ whole genome shotgun (WGS) entry which is preliminary data.</text>
</comment>
<organism evidence="5 6">
    <name type="scientific">Streblomastix strix</name>
    <dbReference type="NCBI Taxonomy" id="222440"/>
    <lineage>
        <taxon>Eukaryota</taxon>
        <taxon>Metamonada</taxon>
        <taxon>Preaxostyla</taxon>
        <taxon>Oxymonadida</taxon>
        <taxon>Streblomastigidae</taxon>
        <taxon>Streblomastix</taxon>
    </lineage>
</organism>
<proteinExistence type="predicted"/>
<dbReference type="SUPFAM" id="SSF56059">
    <property type="entry name" value="Glutathione synthetase ATP-binding domain-like"/>
    <property type="match status" value="1"/>
</dbReference>
<evidence type="ECO:0000256" key="2">
    <source>
        <dbReference type="ARBA" id="ARBA00022741"/>
    </source>
</evidence>
<dbReference type="Gene3D" id="3.40.50.720">
    <property type="entry name" value="NAD(P)-binding Rossmann-like Domain"/>
    <property type="match status" value="1"/>
</dbReference>
<dbReference type="Pfam" id="PF13549">
    <property type="entry name" value="ATP-grasp_5"/>
    <property type="match status" value="1"/>
</dbReference>
<reference evidence="5 6" key="1">
    <citation type="submission" date="2019-03" db="EMBL/GenBank/DDBJ databases">
        <title>Single cell metagenomics reveals metabolic interactions within the superorganism composed of flagellate Streblomastix strix and complex community of Bacteroidetes bacteria on its surface.</title>
        <authorList>
            <person name="Treitli S.C."/>
            <person name="Kolisko M."/>
            <person name="Husnik F."/>
            <person name="Keeling P."/>
            <person name="Hampl V."/>
        </authorList>
    </citation>
    <scope>NUCLEOTIDE SEQUENCE [LARGE SCALE GENOMIC DNA]</scope>
    <source>
        <strain evidence="5">ST1C</strain>
    </source>
</reference>
<dbReference type="InterPro" id="IPR032875">
    <property type="entry name" value="Succ_CoA_lig_flav_dom"/>
</dbReference>
<evidence type="ECO:0000313" key="5">
    <source>
        <dbReference type="EMBL" id="KAA6376973.1"/>
    </source>
</evidence>
<dbReference type="GO" id="GO:0005524">
    <property type="term" value="F:ATP binding"/>
    <property type="evidence" value="ECO:0007669"/>
    <property type="project" value="UniProtKB-KW"/>
</dbReference>